<reference evidence="3" key="1">
    <citation type="journal article" date="2019" name="Int. J. Syst. Evol. Microbiol.">
        <title>The Global Catalogue of Microorganisms (GCM) 10K type strain sequencing project: providing services to taxonomists for standard genome sequencing and annotation.</title>
        <authorList>
            <consortium name="The Broad Institute Genomics Platform"/>
            <consortium name="The Broad Institute Genome Sequencing Center for Infectious Disease"/>
            <person name="Wu L."/>
            <person name="Ma J."/>
        </authorList>
    </citation>
    <scope>NUCLEOTIDE SEQUENCE [LARGE SCALE GENOMIC DNA]</scope>
    <source>
        <strain evidence="3">JCM 16902</strain>
    </source>
</reference>
<dbReference type="Proteomes" id="UP001501074">
    <property type="component" value="Unassembled WGS sequence"/>
</dbReference>
<sequence length="135" mass="13539">MTIGTTIRTNSSTIVGVRYPKGTSRRATRVAQGIRAGRGGGFSCGEAVLVRVRVEIEDVGAGPAGNAGSGADCGAGLTDGLRDGLTDGPAVGCAGSIGHLLGRRGPHRNRQSFAEHDCRPAPVHGAAPRLGGGRG</sequence>
<dbReference type="EMBL" id="BAAAZO010000002">
    <property type="protein sequence ID" value="GAA3599331.1"/>
    <property type="molecule type" value="Genomic_DNA"/>
</dbReference>
<protein>
    <submittedName>
        <fullName evidence="2">Uncharacterized protein</fullName>
    </submittedName>
</protein>
<evidence type="ECO:0000313" key="2">
    <source>
        <dbReference type="EMBL" id="GAA3599331.1"/>
    </source>
</evidence>
<feature type="region of interest" description="Disordered" evidence="1">
    <location>
        <begin position="99"/>
        <end position="135"/>
    </location>
</feature>
<accession>A0ABP6Z6C3</accession>
<proteinExistence type="predicted"/>
<evidence type="ECO:0000313" key="3">
    <source>
        <dbReference type="Proteomes" id="UP001501074"/>
    </source>
</evidence>
<organism evidence="2 3">
    <name type="scientific">Kineosporia mesophila</name>
    <dbReference type="NCBI Taxonomy" id="566012"/>
    <lineage>
        <taxon>Bacteria</taxon>
        <taxon>Bacillati</taxon>
        <taxon>Actinomycetota</taxon>
        <taxon>Actinomycetes</taxon>
        <taxon>Kineosporiales</taxon>
        <taxon>Kineosporiaceae</taxon>
        <taxon>Kineosporia</taxon>
    </lineage>
</organism>
<keyword evidence="3" id="KW-1185">Reference proteome</keyword>
<evidence type="ECO:0000256" key="1">
    <source>
        <dbReference type="SAM" id="MobiDB-lite"/>
    </source>
</evidence>
<comment type="caution">
    <text evidence="2">The sequence shown here is derived from an EMBL/GenBank/DDBJ whole genome shotgun (WGS) entry which is preliminary data.</text>
</comment>
<feature type="compositionally biased region" description="Basic residues" evidence="1">
    <location>
        <begin position="101"/>
        <end position="110"/>
    </location>
</feature>
<name>A0ABP6Z6C3_9ACTN</name>
<gene>
    <name evidence="2" type="ORF">GCM10022223_13470</name>
</gene>